<protein>
    <submittedName>
        <fullName evidence="10">SusC/RagA family TonB-linked outer membrane protein</fullName>
    </submittedName>
</protein>
<evidence type="ECO:0000256" key="1">
    <source>
        <dbReference type="ARBA" id="ARBA00004571"/>
    </source>
</evidence>
<sequence length="952" mass="104026">MNRFHFAKTNRAAIFFAMALLPSSLAYSQSKKDTVAKENKIEEVIVIGYGTQKKEAVTGSVSSLGGTALKEVPSANITDAIQGRLPGVDIGRTSTKPGAVQQIRIRGERSLTGSNDPLIVLDGIPFVGSLGDISPSDIKSLDILKDASATAIYGSRGANGVILITTNRGSKGQKARFTYNGYTGFQTIFSKYPVMDGPKFAKLRADAKMFTNAQDEFNDINTDWQDKYYGVGLMMNHDVGVTGGSEKGNYNFGVAYFQQNGVVPLQSYKRLSIRGSLDQEVSKFIKIGFSTNSNFSINDFNGVSGAPMLGYSPLVSPYKADGSPKTVMYSAIDQTALQTRGILENLGDTYADRTNAFSSYNNLYGELKIPGVEGLKYRLNVGLTYRNSNSGTYTGTGILNVNPATESSAGIGNSLTTQWVLENILSYDRTFGKHKISATALYSAEQTKYNSSYISARDVPIDAFQYFNLGHAQGEVTIDPNNQGYYKRGLMSFMGRALYQYDNRYMLTATVRSDGASVLAKGHQWHTYPAISVGWNIANENFLKDSKYINVLKLRAGFGQTSNQSVGPYTTFGSLSTVPYNFGNEFVIGNYVNTASNANLGWEFSKTWNYGLDFTLFNRIISGTVEYYVTKTEQLLLSKGLPSSSGLGSVTENVGASENKGFEISLNGTIFNNPDGFSWEVGGNLYANRNKITALASGTDRNEGNLWFVGHNINALYDYQYIGLWQHGDPYLSVLEPGGNVGMIKVLYTGGYNADGTPTRAIGPADRQIIDTNPDFMGGFNTRLAYKNIDLSVVGAFQKGGVLISTLYGSSGYLNRLSGRGNNVDVDYWTEENPDVRYPKPGGMMSGDNPKYGSTLGLFDGSYVKIRTITLGYNFNKNTLDDLGVSSLRLYVTVQNPFVFGSPYYRESGMDPEPNSRGNENQAVNSYKSNQLVIGTNNPSTRNYMMGLNLTF</sequence>
<evidence type="ECO:0000259" key="9">
    <source>
        <dbReference type="Pfam" id="PF07715"/>
    </source>
</evidence>
<keyword evidence="6 7" id="KW-0998">Cell outer membrane</keyword>
<evidence type="ECO:0000256" key="3">
    <source>
        <dbReference type="ARBA" id="ARBA00022452"/>
    </source>
</evidence>
<name>A0A511Y757_9FLAO</name>
<keyword evidence="4 7" id="KW-0812">Transmembrane</keyword>
<dbReference type="Pfam" id="PF07715">
    <property type="entry name" value="Plug"/>
    <property type="match status" value="1"/>
</dbReference>
<dbReference type="InterPro" id="IPR023997">
    <property type="entry name" value="TonB-dep_OMP_SusC/RagA_CS"/>
</dbReference>
<evidence type="ECO:0000256" key="4">
    <source>
        <dbReference type="ARBA" id="ARBA00022692"/>
    </source>
</evidence>
<accession>A0A511Y757</accession>
<evidence type="ECO:0000256" key="7">
    <source>
        <dbReference type="PROSITE-ProRule" id="PRU01360"/>
    </source>
</evidence>
<dbReference type="Proteomes" id="UP000321150">
    <property type="component" value="Unassembled WGS sequence"/>
</dbReference>
<keyword evidence="2 7" id="KW-0813">Transport</keyword>
<dbReference type="NCBIfam" id="TIGR04057">
    <property type="entry name" value="SusC_RagA_signa"/>
    <property type="match status" value="1"/>
</dbReference>
<dbReference type="AlphaFoldDB" id="A0A511Y757"/>
<dbReference type="InterPro" id="IPR023996">
    <property type="entry name" value="TonB-dep_OMP_SusC/RagA"/>
</dbReference>
<evidence type="ECO:0000256" key="2">
    <source>
        <dbReference type="ARBA" id="ARBA00022448"/>
    </source>
</evidence>
<evidence type="ECO:0000313" key="10">
    <source>
        <dbReference type="EMBL" id="GEN71032.1"/>
    </source>
</evidence>
<dbReference type="PROSITE" id="PS52016">
    <property type="entry name" value="TONB_DEPENDENT_REC_3"/>
    <property type="match status" value="1"/>
</dbReference>
<dbReference type="InterPro" id="IPR012910">
    <property type="entry name" value="Plug_dom"/>
</dbReference>
<feature type="domain" description="TonB-dependent receptor plug" evidence="9">
    <location>
        <begin position="54"/>
        <end position="161"/>
    </location>
</feature>
<keyword evidence="8" id="KW-0732">Signal</keyword>
<dbReference type="EMBL" id="BJYI01000003">
    <property type="protein sequence ID" value="GEN71032.1"/>
    <property type="molecule type" value="Genomic_DNA"/>
</dbReference>
<proteinExistence type="inferred from homology"/>
<dbReference type="FunFam" id="2.170.130.10:FF:000003">
    <property type="entry name" value="SusC/RagA family TonB-linked outer membrane protein"/>
    <property type="match status" value="1"/>
</dbReference>
<reference evidence="10 11" key="1">
    <citation type="submission" date="2019-07" db="EMBL/GenBank/DDBJ databases">
        <title>Whole genome shotgun sequence of Chryseobacterium lathyri NBRC 105250.</title>
        <authorList>
            <person name="Hosoyama A."/>
            <person name="Uohara A."/>
            <person name="Ohji S."/>
            <person name="Ichikawa N."/>
        </authorList>
    </citation>
    <scope>NUCLEOTIDE SEQUENCE [LARGE SCALE GENOMIC DNA]</scope>
    <source>
        <strain evidence="10 11">NBRC 105250</strain>
    </source>
</reference>
<dbReference type="Gene3D" id="2.170.130.10">
    <property type="entry name" value="TonB-dependent receptor, plug domain"/>
    <property type="match status" value="1"/>
</dbReference>
<feature type="chain" id="PRO_5021969166" evidence="8">
    <location>
        <begin position="29"/>
        <end position="952"/>
    </location>
</feature>
<gene>
    <name evidence="10" type="ORF">CLA01_11040</name>
</gene>
<dbReference type="GO" id="GO:0009279">
    <property type="term" value="C:cell outer membrane"/>
    <property type="evidence" value="ECO:0007669"/>
    <property type="project" value="UniProtKB-SubCell"/>
</dbReference>
<evidence type="ECO:0000313" key="11">
    <source>
        <dbReference type="Proteomes" id="UP000321150"/>
    </source>
</evidence>
<organism evidence="10 11">
    <name type="scientific">Chryseobacterium lathyri</name>
    <dbReference type="NCBI Taxonomy" id="395933"/>
    <lineage>
        <taxon>Bacteria</taxon>
        <taxon>Pseudomonadati</taxon>
        <taxon>Bacteroidota</taxon>
        <taxon>Flavobacteriia</taxon>
        <taxon>Flavobacteriales</taxon>
        <taxon>Weeksellaceae</taxon>
        <taxon>Chryseobacterium group</taxon>
        <taxon>Chryseobacterium</taxon>
    </lineage>
</organism>
<comment type="caution">
    <text evidence="10">The sequence shown here is derived from an EMBL/GenBank/DDBJ whole genome shotgun (WGS) entry which is preliminary data.</text>
</comment>
<dbReference type="InterPro" id="IPR036942">
    <property type="entry name" value="Beta-barrel_TonB_sf"/>
</dbReference>
<keyword evidence="5 7" id="KW-0472">Membrane</keyword>
<dbReference type="InterPro" id="IPR039426">
    <property type="entry name" value="TonB-dep_rcpt-like"/>
</dbReference>
<comment type="similarity">
    <text evidence="7">Belongs to the TonB-dependent receptor family.</text>
</comment>
<feature type="signal peptide" evidence="8">
    <location>
        <begin position="1"/>
        <end position="28"/>
    </location>
</feature>
<dbReference type="RefSeq" id="WP_111952740.1">
    <property type="nucleotide sequence ID" value="NZ_BJYI01000003.1"/>
</dbReference>
<dbReference type="InterPro" id="IPR037066">
    <property type="entry name" value="Plug_dom_sf"/>
</dbReference>
<keyword evidence="3 7" id="KW-1134">Transmembrane beta strand</keyword>
<dbReference type="NCBIfam" id="TIGR04056">
    <property type="entry name" value="OMP_RagA_SusC"/>
    <property type="match status" value="1"/>
</dbReference>
<dbReference type="OrthoDB" id="9768177at2"/>
<dbReference type="Gene3D" id="2.40.170.20">
    <property type="entry name" value="TonB-dependent receptor, beta-barrel domain"/>
    <property type="match status" value="1"/>
</dbReference>
<evidence type="ECO:0000256" key="8">
    <source>
        <dbReference type="SAM" id="SignalP"/>
    </source>
</evidence>
<dbReference type="SUPFAM" id="SSF56935">
    <property type="entry name" value="Porins"/>
    <property type="match status" value="1"/>
</dbReference>
<evidence type="ECO:0000256" key="6">
    <source>
        <dbReference type="ARBA" id="ARBA00023237"/>
    </source>
</evidence>
<comment type="subcellular location">
    <subcellularLocation>
        <location evidence="1 7">Cell outer membrane</location>
        <topology evidence="1 7">Multi-pass membrane protein</topology>
    </subcellularLocation>
</comment>
<evidence type="ECO:0000256" key="5">
    <source>
        <dbReference type="ARBA" id="ARBA00023136"/>
    </source>
</evidence>